<protein>
    <submittedName>
        <fullName evidence="1">Uncharacterized protein</fullName>
    </submittedName>
</protein>
<dbReference type="VEuPathDB" id="FungiDB:F503_07015"/>
<dbReference type="OMA" id="DVRICES"/>
<keyword evidence="2" id="KW-1185">Reference proteome</keyword>
<dbReference type="OrthoDB" id="4708870at2759"/>
<name>S3C6W0_OPHP1</name>
<accession>S3C6W0</accession>
<dbReference type="EMBL" id="KE148147">
    <property type="protein sequence ID" value="EPE09239.1"/>
    <property type="molecule type" value="Genomic_DNA"/>
</dbReference>
<proteinExistence type="predicted"/>
<sequence length="429" mass="46833">MGGSVFTSGSDALYTPRMPPAVYLAVRDRCHAILRELFIVVASPIDGPGKLDFGDVDVLVALPKDTASDPRRLLDTAIERLGPVRASVAAHDGKASIAIPWPAGFLDVVPDMEPDDVDVNVDGAGISTPRSPDTPPAYIQVDIAIVPSLRQFHWSLFKHGHGDFWNIIGSAVLRPLGFTVDERALWLRVPEIEQAHRNRAKVYLSDDPAVVLSFLHLPIRGCWDAPFPSAWALFAYCTTCRFFVLPSDRSLRDGLKANDRRRLHFRPLFRQWATEYVPAQRDRMSASSGSAAAPVSDEAVPTRESARDAAFDYFPGSQARFEAARTSWLRERHLLAVRTAAKAAVPATLPSRYRGEVCAAVRRHLGIVMADAAADPLNNQNRAAEEAAAAWTVESVAAYVRAEWAAIATAAIPKGHAQYLASLEAEAQA</sequence>
<gene>
    <name evidence="1" type="ORF">F503_07015</name>
</gene>
<organism evidence="1 2">
    <name type="scientific">Ophiostoma piceae (strain UAMH 11346)</name>
    <name type="common">Sap stain fungus</name>
    <dbReference type="NCBI Taxonomy" id="1262450"/>
    <lineage>
        <taxon>Eukaryota</taxon>
        <taxon>Fungi</taxon>
        <taxon>Dikarya</taxon>
        <taxon>Ascomycota</taxon>
        <taxon>Pezizomycotina</taxon>
        <taxon>Sordariomycetes</taxon>
        <taxon>Sordariomycetidae</taxon>
        <taxon>Ophiostomatales</taxon>
        <taxon>Ophiostomataceae</taxon>
        <taxon>Ophiostoma</taxon>
    </lineage>
</organism>
<evidence type="ECO:0000313" key="2">
    <source>
        <dbReference type="Proteomes" id="UP000016923"/>
    </source>
</evidence>
<dbReference type="AlphaFoldDB" id="S3C6W0"/>
<dbReference type="STRING" id="1262450.S3C6W0"/>
<dbReference type="eggNOG" id="ENOG502S1AX">
    <property type="taxonomic scope" value="Eukaryota"/>
</dbReference>
<evidence type="ECO:0000313" key="1">
    <source>
        <dbReference type="EMBL" id="EPE09239.1"/>
    </source>
</evidence>
<dbReference type="HOGENOM" id="CLU_032494_1_0_1"/>
<reference evidence="1 2" key="1">
    <citation type="journal article" date="2013" name="BMC Genomics">
        <title>The genome and transcriptome of the pine saprophyte Ophiostoma piceae, and a comparison with the bark beetle-associated pine pathogen Grosmannia clavigera.</title>
        <authorList>
            <person name="Haridas S."/>
            <person name="Wang Y."/>
            <person name="Lim L."/>
            <person name="Massoumi Alamouti S."/>
            <person name="Jackman S."/>
            <person name="Docking R."/>
            <person name="Robertson G."/>
            <person name="Birol I."/>
            <person name="Bohlmann J."/>
            <person name="Breuil C."/>
        </authorList>
    </citation>
    <scope>NUCLEOTIDE SEQUENCE [LARGE SCALE GENOMIC DNA]</scope>
    <source>
        <strain evidence="1 2">UAMH 11346</strain>
    </source>
</reference>
<dbReference type="Proteomes" id="UP000016923">
    <property type="component" value="Unassembled WGS sequence"/>
</dbReference>